<evidence type="ECO:0000256" key="1">
    <source>
        <dbReference type="SAM" id="Phobius"/>
    </source>
</evidence>
<dbReference type="EMBL" id="MRDE01000002">
    <property type="protein sequence ID" value="OMH29698.1"/>
    <property type="molecule type" value="Genomic_DNA"/>
</dbReference>
<keyword evidence="1" id="KW-1133">Transmembrane helix</keyword>
<comment type="caution">
    <text evidence="2">The sequence shown here is derived from an EMBL/GenBank/DDBJ whole genome shotgun (WGS) entry which is preliminary data.</text>
</comment>
<keyword evidence="1" id="KW-0472">Membrane</keyword>
<organism evidence="2 3">
    <name type="scientific">Tersicoccus phoenicis</name>
    <dbReference type="NCBI Taxonomy" id="554083"/>
    <lineage>
        <taxon>Bacteria</taxon>
        <taxon>Bacillati</taxon>
        <taxon>Actinomycetota</taxon>
        <taxon>Actinomycetes</taxon>
        <taxon>Micrococcales</taxon>
        <taxon>Micrococcaceae</taxon>
        <taxon>Tersicoccus</taxon>
    </lineage>
</organism>
<evidence type="ECO:0000313" key="3">
    <source>
        <dbReference type="Proteomes" id="UP000187085"/>
    </source>
</evidence>
<feature type="transmembrane region" description="Helical" evidence="1">
    <location>
        <begin position="70"/>
        <end position="90"/>
    </location>
</feature>
<keyword evidence="1" id="KW-0812">Transmembrane</keyword>
<protein>
    <recommendedName>
        <fullName evidence="4">Potassium ABC transporter</fullName>
    </recommendedName>
</protein>
<sequence length="214" mass="23186">MAGSSLKTDDAGRIDVLAAIGGPRGIVEAVLPGLVFLTVFTVTRALGPALISAIASAVVFTVWRLIERRPIVQAVSGLVGVAICALFADVSDQPLNYYVPGFWTNVVTIVVLVISVLARWPLVGVVFGLLRGEGNDWRLVPGRARAYRRATWLLIGMFALRLVVQYPLYVAGELVALGTTRLLMGVPLYALTVWVAWVISRPPVTARRESRPPR</sequence>
<proteinExistence type="predicted"/>
<feature type="transmembrane region" description="Helical" evidence="1">
    <location>
        <begin position="151"/>
        <end position="170"/>
    </location>
</feature>
<feature type="transmembrane region" description="Helical" evidence="1">
    <location>
        <begin position="45"/>
        <end position="63"/>
    </location>
</feature>
<evidence type="ECO:0000313" key="2">
    <source>
        <dbReference type="EMBL" id="OMH29698.1"/>
    </source>
</evidence>
<accession>A0A1R1LQ65</accession>
<name>A0A1R1LQ65_9MICC</name>
<dbReference type="Proteomes" id="UP000187085">
    <property type="component" value="Unassembled WGS sequence"/>
</dbReference>
<dbReference type="AlphaFoldDB" id="A0A1R1LQ65"/>
<dbReference type="Pfam" id="PF11361">
    <property type="entry name" value="DUF3159"/>
    <property type="match status" value="1"/>
</dbReference>
<gene>
    <name evidence="2" type="ORF">BKD30_00100</name>
</gene>
<dbReference type="PIRSF" id="PIRSF010219">
    <property type="entry name" value="UCP010219"/>
    <property type="match status" value="1"/>
</dbReference>
<feature type="transmembrane region" description="Helical" evidence="1">
    <location>
        <begin position="102"/>
        <end position="130"/>
    </location>
</feature>
<evidence type="ECO:0008006" key="4">
    <source>
        <dbReference type="Google" id="ProtNLM"/>
    </source>
</evidence>
<dbReference type="InterPro" id="IPR016566">
    <property type="entry name" value="UCP010219"/>
</dbReference>
<feature type="transmembrane region" description="Helical" evidence="1">
    <location>
        <begin position="182"/>
        <end position="200"/>
    </location>
</feature>
<keyword evidence="3" id="KW-1185">Reference proteome</keyword>
<dbReference type="OrthoDB" id="5244221at2"/>
<reference evidence="2 3" key="1">
    <citation type="submission" date="2016-12" db="EMBL/GenBank/DDBJ databases">
        <title>Draft genome of Tersicoccus phoenicis 1P05MA.</title>
        <authorList>
            <person name="Nakajima Y."/>
            <person name="Yoshizawa S."/>
            <person name="Nakamura K."/>
            <person name="Ogura Y."/>
            <person name="Hayashi T."/>
            <person name="Kogure K."/>
        </authorList>
    </citation>
    <scope>NUCLEOTIDE SEQUENCE [LARGE SCALE GENOMIC DNA]</scope>
    <source>
        <strain evidence="2 3">1p05MA</strain>
    </source>
</reference>
<dbReference type="STRING" id="554083.BKD30_00100"/>